<feature type="compositionally biased region" description="Low complexity" evidence="1">
    <location>
        <begin position="99"/>
        <end position="114"/>
    </location>
</feature>
<comment type="caution">
    <text evidence="2">The sequence shown here is derived from an EMBL/GenBank/DDBJ whole genome shotgun (WGS) entry which is preliminary data.</text>
</comment>
<evidence type="ECO:0000256" key="1">
    <source>
        <dbReference type="SAM" id="MobiDB-lite"/>
    </source>
</evidence>
<gene>
    <name evidence="2" type="ORF">E6O75_ATG04697</name>
</gene>
<feature type="region of interest" description="Disordered" evidence="1">
    <location>
        <begin position="1"/>
        <end position="32"/>
    </location>
</feature>
<proteinExistence type="predicted"/>
<name>A0A4Z1NYU9_9PEZI</name>
<dbReference type="EMBL" id="SNSC02000009">
    <property type="protein sequence ID" value="TID21302.1"/>
    <property type="molecule type" value="Genomic_DNA"/>
</dbReference>
<feature type="compositionally biased region" description="Pro residues" evidence="1">
    <location>
        <begin position="20"/>
        <end position="29"/>
    </location>
</feature>
<evidence type="ECO:0000313" key="3">
    <source>
        <dbReference type="Proteomes" id="UP000298493"/>
    </source>
</evidence>
<accession>A0A4Z1NYU9</accession>
<sequence length="232" mass="24349">MSTVQIPISTSTPESTEAPPTIPPPPYTPPTTLHCLFPSLNESLLQNEDDLEDQDQEQNQTSIHLSAPISIHGHGNIISFPTQEFTRMAACIVASIQKSTSTSTSTSPIPSPSSRDGDRDTKYRNININLNCGITINGQRNVIGTMGGAGGITTRAAAVRMQAQTQAGSAARAQNVAAAMSGPVAGSKRKAEEDVDVDVDVDVEEGPVFKRVDLGVDIESGASSSSSEQGES</sequence>
<evidence type="ECO:0000313" key="2">
    <source>
        <dbReference type="EMBL" id="TID21302.1"/>
    </source>
</evidence>
<keyword evidence="3" id="KW-1185">Reference proteome</keyword>
<protein>
    <submittedName>
        <fullName evidence="2">Pre-mRNA-splicing factor</fullName>
    </submittedName>
</protein>
<reference evidence="2 3" key="1">
    <citation type="submission" date="2019-04" db="EMBL/GenBank/DDBJ databases">
        <title>High contiguity whole genome sequence and gene annotation resource for two Venturia nashicola isolates.</title>
        <authorList>
            <person name="Prokchorchik M."/>
            <person name="Won K."/>
            <person name="Lee Y."/>
            <person name="Choi E.D."/>
            <person name="Segonzac C."/>
            <person name="Sohn K.H."/>
        </authorList>
    </citation>
    <scope>NUCLEOTIDE SEQUENCE [LARGE SCALE GENOMIC DNA]</scope>
    <source>
        <strain evidence="2 3">PRI2</strain>
    </source>
</reference>
<dbReference type="AlphaFoldDB" id="A0A4Z1NYU9"/>
<feature type="region of interest" description="Disordered" evidence="1">
    <location>
        <begin position="97"/>
        <end position="121"/>
    </location>
</feature>
<organism evidence="2 3">
    <name type="scientific">Venturia nashicola</name>
    <dbReference type="NCBI Taxonomy" id="86259"/>
    <lineage>
        <taxon>Eukaryota</taxon>
        <taxon>Fungi</taxon>
        <taxon>Dikarya</taxon>
        <taxon>Ascomycota</taxon>
        <taxon>Pezizomycotina</taxon>
        <taxon>Dothideomycetes</taxon>
        <taxon>Pleosporomycetidae</taxon>
        <taxon>Venturiales</taxon>
        <taxon>Venturiaceae</taxon>
        <taxon>Venturia</taxon>
    </lineage>
</organism>
<feature type="compositionally biased region" description="Low complexity" evidence="1">
    <location>
        <begin position="1"/>
        <end position="19"/>
    </location>
</feature>
<dbReference type="Proteomes" id="UP000298493">
    <property type="component" value="Unassembled WGS sequence"/>
</dbReference>